<feature type="coiled-coil region" evidence="1">
    <location>
        <begin position="88"/>
        <end position="115"/>
    </location>
</feature>
<organism evidence="2 3">
    <name type="scientific">Neonectria magnoliae</name>
    <dbReference type="NCBI Taxonomy" id="2732573"/>
    <lineage>
        <taxon>Eukaryota</taxon>
        <taxon>Fungi</taxon>
        <taxon>Dikarya</taxon>
        <taxon>Ascomycota</taxon>
        <taxon>Pezizomycotina</taxon>
        <taxon>Sordariomycetes</taxon>
        <taxon>Hypocreomycetidae</taxon>
        <taxon>Hypocreales</taxon>
        <taxon>Nectriaceae</taxon>
        <taxon>Neonectria</taxon>
    </lineage>
</organism>
<comment type="caution">
    <text evidence="2">The sequence shown here is derived from an EMBL/GenBank/DDBJ whole genome shotgun (WGS) entry which is preliminary data.</text>
</comment>
<proteinExistence type="predicted"/>
<accession>A0ABR1HXK2</accession>
<reference evidence="2 3" key="1">
    <citation type="journal article" date="2025" name="Microbiol. Resour. Announc.">
        <title>Draft genome sequences for Neonectria magnoliae and Neonectria punicea, canker pathogens of Liriodendron tulipifera and Acer saccharum in West Virginia.</title>
        <authorList>
            <person name="Petronek H.M."/>
            <person name="Kasson M.T."/>
            <person name="Metheny A.M."/>
            <person name="Stauder C.M."/>
            <person name="Lovett B."/>
            <person name="Lynch S.C."/>
            <person name="Garnas J.R."/>
            <person name="Kasson L.R."/>
            <person name="Stajich J.E."/>
        </authorList>
    </citation>
    <scope>NUCLEOTIDE SEQUENCE [LARGE SCALE GENOMIC DNA]</scope>
    <source>
        <strain evidence="2 3">NRRL 64651</strain>
    </source>
</reference>
<dbReference type="Proteomes" id="UP001498421">
    <property type="component" value="Unassembled WGS sequence"/>
</dbReference>
<protein>
    <submittedName>
        <fullName evidence="2">Uncharacterized protein</fullName>
    </submittedName>
</protein>
<sequence>MSLAWLEKEIPLRHGSPGFAFALEMPGAPPWGHSVPSGDEDDFKWMLTRFSQKISTFLDTLARLRQAENEVTKTSATSAIIKEAWGYAREKMRVLKELERKISSRESKIEMMEAARQDAESRMLLAPTTPASTIKPRPVEPALLTIHEEVDDGTIYDILIDPCISCPECEFKMCFKH</sequence>
<keyword evidence="1" id="KW-0175">Coiled coil</keyword>
<evidence type="ECO:0000313" key="3">
    <source>
        <dbReference type="Proteomes" id="UP001498421"/>
    </source>
</evidence>
<evidence type="ECO:0000256" key="1">
    <source>
        <dbReference type="SAM" id="Coils"/>
    </source>
</evidence>
<keyword evidence="3" id="KW-1185">Reference proteome</keyword>
<evidence type="ECO:0000313" key="2">
    <source>
        <dbReference type="EMBL" id="KAK7425938.1"/>
    </source>
</evidence>
<dbReference type="EMBL" id="JAZAVK010000073">
    <property type="protein sequence ID" value="KAK7425938.1"/>
    <property type="molecule type" value="Genomic_DNA"/>
</dbReference>
<gene>
    <name evidence="2" type="ORF">QQZ08_007520</name>
</gene>
<name>A0ABR1HXK2_9HYPO</name>